<proteinExistence type="predicted"/>
<dbReference type="EMBL" id="EQ974692">
    <property type="protein sequence ID" value="EEF28333.1"/>
    <property type="molecule type" value="Genomic_DNA"/>
</dbReference>
<evidence type="ECO:0000313" key="1">
    <source>
        <dbReference type="EMBL" id="EEF28333.1"/>
    </source>
</evidence>
<organism evidence="1 2">
    <name type="scientific">Ricinus communis</name>
    <name type="common">Castor bean</name>
    <dbReference type="NCBI Taxonomy" id="3988"/>
    <lineage>
        <taxon>Eukaryota</taxon>
        <taxon>Viridiplantae</taxon>
        <taxon>Streptophyta</taxon>
        <taxon>Embryophyta</taxon>
        <taxon>Tracheophyta</taxon>
        <taxon>Spermatophyta</taxon>
        <taxon>Magnoliopsida</taxon>
        <taxon>eudicotyledons</taxon>
        <taxon>Gunneridae</taxon>
        <taxon>Pentapetalae</taxon>
        <taxon>rosids</taxon>
        <taxon>fabids</taxon>
        <taxon>Malpighiales</taxon>
        <taxon>Euphorbiaceae</taxon>
        <taxon>Acalyphoideae</taxon>
        <taxon>Acalypheae</taxon>
        <taxon>Ricinus</taxon>
    </lineage>
</organism>
<evidence type="ECO:0000313" key="2">
    <source>
        <dbReference type="Proteomes" id="UP000008311"/>
    </source>
</evidence>
<name>B9T728_RICCO</name>
<dbReference type="InParanoid" id="B9T728"/>
<gene>
    <name evidence="1" type="ORF">RCOM_0200470</name>
</gene>
<sequence length="53" mass="5929">MCREEVEISGSREPANQMLDGLSAMTASNPYVIQTKHKVCLPDMFVSSNWVNI</sequence>
<keyword evidence="2" id="KW-1185">Reference proteome</keyword>
<protein>
    <submittedName>
        <fullName evidence="1">Uncharacterized protein</fullName>
    </submittedName>
</protein>
<dbReference type="AlphaFoldDB" id="B9T728"/>
<reference evidence="2" key="1">
    <citation type="journal article" date="2010" name="Nat. Biotechnol.">
        <title>Draft genome sequence of the oilseed species Ricinus communis.</title>
        <authorList>
            <person name="Chan A.P."/>
            <person name="Crabtree J."/>
            <person name="Zhao Q."/>
            <person name="Lorenzi H."/>
            <person name="Orvis J."/>
            <person name="Puiu D."/>
            <person name="Melake-Berhan A."/>
            <person name="Jones K.M."/>
            <person name="Redman J."/>
            <person name="Chen G."/>
            <person name="Cahoon E.B."/>
            <person name="Gedil M."/>
            <person name="Stanke M."/>
            <person name="Haas B.J."/>
            <person name="Wortman J.R."/>
            <person name="Fraser-Liggett C.M."/>
            <person name="Ravel J."/>
            <person name="Rabinowicz P.D."/>
        </authorList>
    </citation>
    <scope>NUCLEOTIDE SEQUENCE [LARGE SCALE GENOMIC DNA]</scope>
    <source>
        <strain evidence="2">cv. Hale</strain>
    </source>
</reference>
<dbReference type="Proteomes" id="UP000008311">
    <property type="component" value="Unassembled WGS sequence"/>
</dbReference>
<accession>B9T728</accession>